<evidence type="ECO:0000256" key="6">
    <source>
        <dbReference type="ARBA" id="ARBA00023027"/>
    </source>
</evidence>
<dbReference type="InterPro" id="IPR008927">
    <property type="entry name" value="6-PGluconate_DH-like_C_sf"/>
</dbReference>
<dbReference type="InterPro" id="IPR036291">
    <property type="entry name" value="NAD(P)-bd_dom_sf"/>
</dbReference>
<dbReference type="GO" id="GO:0000271">
    <property type="term" value="P:polysaccharide biosynthetic process"/>
    <property type="evidence" value="ECO:0007669"/>
    <property type="project" value="InterPro"/>
</dbReference>
<evidence type="ECO:0000256" key="7">
    <source>
        <dbReference type="ARBA" id="ARBA00047473"/>
    </source>
</evidence>
<name>A0A0U3MLI3_9BURK</name>
<keyword evidence="5 8" id="KW-0560">Oxidoreductase</keyword>
<dbReference type="GO" id="GO:0006065">
    <property type="term" value="P:UDP-glucuronate biosynthetic process"/>
    <property type="evidence" value="ECO:0007669"/>
    <property type="project" value="UniProtKB-UniPathway"/>
</dbReference>
<dbReference type="KEGG" id="rdp:RD2015_3865"/>
<keyword evidence="6 8" id="KW-0520">NAD</keyword>
<dbReference type="SUPFAM" id="SSF51735">
    <property type="entry name" value="NAD(P)-binding Rossmann-fold domains"/>
    <property type="match status" value="1"/>
</dbReference>
<sequence>MKVTTIGTGYVGLVTGACLAEMGNHVVCLDVNPDKIRVLNEGGIPIHEPGLDAVVARNVAAGRLQFTTDVDVAVNHGTILFIAVGTPPGEDGSADLQYVLAAARSIGQRMTDYKVVVDKSTVPVGTAEKVDAAIREELTKRGVPANFAVVSNPEFLKEGAAVEDFMKPDRIIVGSDDEQATLMMRALYAPFTRSHDRLMVMDVKSAEFTKYAANAMLATRISFMNELALLAEKVGADIELVRRGIGSDPRIGYQFLYAGAGYGGSCFPKDVKALVRTGREYGQELQVLNAVEEANDRQKQVLVEKVVARFGEDLAGKRFALWGLAFKPNTDDMREAPALTIIEGLTERGAAIAAYDPVAMSEASRILSTNPGVSFCERAEHALAEADALIIVTEWKEFRTPDFDRFKTDLKQPVVFDGRNLYEPAMMKSMGIEHHPIGRSGKIAAR</sequence>
<dbReference type="PIRSF" id="PIRSF500134">
    <property type="entry name" value="UDPglc_DH_bac"/>
    <property type="match status" value="1"/>
</dbReference>
<dbReference type="Gene3D" id="3.40.50.720">
    <property type="entry name" value="NAD(P)-binding Rossmann-like Domain"/>
    <property type="match status" value="2"/>
</dbReference>
<comment type="similarity">
    <text evidence="2 8">Belongs to the UDP-glucose/GDP-mannose dehydrogenase family.</text>
</comment>
<dbReference type="SMART" id="SM00984">
    <property type="entry name" value="UDPG_MGDP_dh_C"/>
    <property type="match status" value="1"/>
</dbReference>
<dbReference type="PANTHER" id="PTHR43750">
    <property type="entry name" value="UDP-GLUCOSE 6-DEHYDROGENASE TUAD"/>
    <property type="match status" value="1"/>
</dbReference>
<dbReference type="PANTHER" id="PTHR43750:SF3">
    <property type="entry name" value="UDP-GLUCOSE 6-DEHYDROGENASE TUAD"/>
    <property type="match status" value="1"/>
</dbReference>
<dbReference type="InterPro" id="IPR028357">
    <property type="entry name" value="UDPglc_DH_bac"/>
</dbReference>
<evidence type="ECO:0000256" key="8">
    <source>
        <dbReference type="PIRNR" id="PIRNR000124"/>
    </source>
</evidence>
<organism evidence="9 10">
    <name type="scientific">Roseateles depolymerans</name>
    <dbReference type="NCBI Taxonomy" id="76731"/>
    <lineage>
        <taxon>Bacteria</taxon>
        <taxon>Pseudomonadati</taxon>
        <taxon>Pseudomonadota</taxon>
        <taxon>Betaproteobacteria</taxon>
        <taxon>Burkholderiales</taxon>
        <taxon>Sphaerotilaceae</taxon>
        <taxon>Roseateles</taxon>
    </lineage>
</organism>
<dbReference type="Gene3D" id="1.20.5.100">
    <property type="entry name" value="Cytochrome c1, transmembrane anchor, C-terminal"/>
    <property type="match status" value="1"/>
</dbReference>
<keyword evidence="10" id="KW-1185">Reference proteome</keyword>
<accession>A0A0U3MLI3</accession>
<dbReference type="GO" id="GO:0003979">
    <property type="term" value="F:UDP-glucose 6-dehydrogenase activity"/>
    <property type="evidence" value="ECO:0007669"/>
    <property type="project" value="UniProtKB-EC"/>
</dbReference>
<dbReference type="NCBIfam" id="TIGR03026">
    <property type="entry name" value="NDP-sugDHase"/>
    <property type="match status" value="1"/>
</dbReference>
<dbReference type="InterPro" id="IPR014027">
    <property type="entry name" value="UDP-Glc/GDP-Man_DH_C"/>
</dbReference>
<comment type="catalytic activity">
    <reaction evidence="7 8">
        <text>UDP-alpha-D-glucose + 2 NAD(+) + H2O = UDP-alpha-D-glucuronate + 2 NADH + 3 H(+)</text>
        <dbReference type="Rhea" id="RHEA:23596"/>
        <dbReference type="ChEBI" id="CHEBI:15377"/>
        <dbReference type="ChEBI" id="CHEBI:15378"/>
        <dbReference type="ChEBI" id="CHEBI:57540"/>
        <dbReference type="ChEBI" id="CHEBI:57945"/>
        <dbReference type="ChEBI" id="CHEBI:58052"/>
        <dbReference type="ChEBI" id="CHEBI:58885"/>
        <dbReference type="EC" id="1.1.1.22"/>
    </reaction>
</comment>
<dbReference type="UniPathway" id="UPA00038">
    <property type="reaction ID" value="UER00491"/>
</dbReference>
<dbReference type="PATRIC" id="fig|76731.3.peg.3957"/>
<dbReference type="OrthoDB" id="9803238at2"/>
<dbReference type="InterPro" id="IPR001732">
    <property type="entry name" value="UDP-Glc/GDP-Man_DH_N"/>
</dbReference>
<dbReference type="AlphaFoldDB" id="A0A0U3MLI3"/>
<gene>
    <name evidence="9" type="ORF">RD2015_3865</name>
</gene>
<evidence type="ECO:0000256" key="3">
    <source>
        <dbReference type="ARBA" id="ARBA00012954"/>
    </source>
</evidence>
<dbReference type="SUPFAM" id="SSF52413">
    <property type="entry name" value="UDP-glucose/GDP-mannose dehydrogenase C-terminal domain"/>
    <property type="match status" value="1"/>
</dbReference>
<reference evidence="9 10" key="1">
    <citation type="submission" date="2015-12" db="EMBL/GenBank/DDBJ databases">
        <title>Complete genome of Roseateles depolymerans KCTC 42856.</title>
        <authorList>
            <person name="Kim K.M."/>
        </authorList>
    </citation>
    <scope>NUCLEOTIDE SEQUENCE [LARGE SCALE GENOMIC DNA]</scope>
    <source>
        <strain evidence="9 10">KCTC 42856</strain>
    </source>
</reference>
<protein>
    <recommendedName>
        <fullName evidence="4 8">UDP-glucose 6-dehydrogenase</fullName>
        <ecNumber evidence="3 8">1.1.1.22</ecNumber>
    </recommendedName>
</protein>
<dbReference type="Pfam" id="PF03720">
    <property type="entry name" value="UDPG_MGDP_dh_C"/>
    <property type="match status" value="1"/>
</dbReference>
<dbReference type="GO" id="GO:0051287">
    <property type="term" value="F:NAD binding"/>
    <property type="evidence" value="ECO:0007669"/>
    <property type="project" value="InterPro"/>
</dbReference>
<dbReference type="EMBL" id="CP013729">
    <property type="protein sequence ID" value="ALV08316.1"/>
    <property type="molecule type" value="Genomic_DNA"/>
</dbReference>
<dbReference type="Proteomes" id="UP000060699">
    <property type="component" value="Chromosome"/>
</dbReference>
<dbReference type="SUPFAM" id="SSF48179">
    <property type="entry name" value="6-phosphogluconate dehydrogenase C-terminal domain-like"/>
    <property type="match status" value="1"/>
</dbReference>
<dbReference type="EC" id="1.1.1.22" evidence="3 8"/>
<comment type="pathway">
    <text evidence="1">Nucleotide-sugar biosynthesis; UDP-alpha-D-glucuronate biosynthesis; UDP-alpha-D-glucuronate from UDP-alpha-D-glucose: step 1/1.</text>
</comment>
<dbReference type="STRING" id="76731.RD2015_3865"/>
<evidence type="ECO:0000256" key="1">
    <source>
        <dbReference type="ARBA" id="ARBA00004701"/>
    </source>
</evidence>
<dbReference type="InterPro" id="IPR014026">
    <property type="entry name" value="UDP-Glc/GDP-Man_DH_dimer"/>
</dbReference>
<dbReference type="PIRSF" id="PIRSF000124">
    <property type="entry name" value="UDPglc_GDPman_dh"/>
    <property type="match status" value="1"/>
</dbReference>
<dbReference type="Pfam" id="PF03721">
    <property type="entry name" value="UDPG_MGDP_dh_N"/>
    <property type="match status" value="1"/>
</dbReference>
<evidence type="ECO:0000313" key="10">
    <source>
        <dbReference type="Proteomes" id="UP000060699"/>
    </source>
</evidence>
<evidence type="ECO:0000256" key="4">
    <source>
        <dbReference type="ARBA" id="ARBA00015132"/>
    </source>
</evidence>
<dbReference type="Pfam" id="PF00984">
    <property type="entry name" value="UDPG_MGDP_dh"/>
    <property type="match status" value="1"/>
</dbReference>
<proteinExistence type="inferred from homology"/>
<dbReference type="InterPro" id="IPR036220">
    <property type="entry name" value="UDP-Glc/GDP-Man_DH_C_sf"/>
</dbReference>
<evidence type="ECO:0000313" key="9">
    <source>
        <dbReference type="EMBL" id="ALV08316.1"/>
    </source>
</evidence>
<dbReference type="PROSITE" id="PS51257">
    <property type="entry name" value="PROKAR_LIPOPROTEIN"/>
    <property type="match status" value="1"/>
</dbReference>
<evidence type="ECO:0000256" key="5">
    <source>
        <dbReference type="ARBA" id="ARBA00023002"/>
    </source>
</evidence>
<dbReference type="RefSeq" id="WP_058936302.1">
    <property type="nucleotide sequence ID" value="NZ_CP013729.1"/>
</dbReference>
<evidence type="ECO:0000256" key="2">
    <source>
        <dbReference type="ARBA" id="ARBA00006601"/>
    </source>
</evidence>
<dbReference type="InterPro" id="IPR017476">
    <property type="entry name" value="UDP-Glc/GDP-Man"/>
</dbReference>